<reference evidence="2 3" key="1">
    <citation type="submission" date="2017-06" db="EMBL/GenBank/DDBJ databases">
        <authorList>
            <person name="Kim H.J."/>
            <person name="Triplett B.A."/>
        </authorList>
    </citation>
    <scope>NUCLEOTIDE SEQUENCE [LARGE SCALE GENOMIC DNA]</scope>
    <source>
        <strain evidence="2 3">DSM 45207</strain>
    </source>
</reference>
<name>A0A238ZUK6_9PSEU</name>
<gene>
    <name evidence="2" type="ORF">SAMN06265360_12510</name>
</gene>
<evidence type="ECO:0000256" key="1">
    <source>
        <dbReference type="SAM" id="MobiDB-lite"/>
    </source>
</evidence>
<dbReference type="Proteomes" id="UP000198348">
    <property type="component" value="Unassembled WGS sequence"/>
</dbReference>
<accession>A0A238ZUK6</accession>
<dbReference type="RefSeq" id="WP_089303163.1">
    <property type="nucleotide sequence ID" value="NZ_FZNW01000025.1"/>
</dbReference>
<evidence type="ECO:0000313" key="2">
    <source>
        <dbReference type="EMBL" id="SNR86454.1"/>
    </source>
</evidence>
<feature type="region of interest" description="Disordered" evidence="1">
    <location>
        <begin position="1"/>
        <end position="23"/>
    </location>
</feature>
<dbReference type="EMBL" id="FZNW01000025">
    <property type="protein sequence ID" value="SNR86454.1"/>
    <property type="molecule type" value="Genomic_DNA"/>
</dbReference>
<dbReference type="Gene3D" id="3.40.50.720">
    <property type="entry name" value="NAD(P)-binding Rossmann-like Domain"/>
    <property type="match status" value="1"/>
</dbReference>
<dbReference type="OrthoDB" id="4426339at2"/>
<dbReference type="GO" id="GO:0008641">
    <property type="term" value="F:ubiquitin-like modifier activating enzyme activity"/>
    <property type="evidence" value="ECO:0007669"/>
    <property type="project" value="InterPro"/>
</dbReference>
<evidence type="ECO:0000313" key="3">
    <source>
        <dbReference type="Proteomes" id="UP000198348"/>
    </source>
</evidence>
<keyword evidence="3" id="KW-1185">Reference proteome</keyword>
<proteinExistence type="predicted"/>
<sequence>MTNAQHTGTHPTQAGTRLPSRPRLVPGIGAFRRGDTELQVGLDPRHAVVISGVSSGLAAVLCALDGTNGLTALLAELDTTDRAQLRRVLTELTERGLVDDAATHHIPHGCPSDTALWGTRVSGTRPLGGAGLPERCAHSMMLVHGDGPLCRAVATGLATAGIGHVAVETTGTMATADVTRGDRSGDLGRPRHAAVVDAVRDANPTTETAPVPSDRYPDLAVITDAEVPSPELVHRLMSERIPHLPVRVRDGTGIVGPLVVPGRTSCLHCADLHRAERDSGWPWVAGRLAGLPRPAGPVSTRAVAALAVGQAVRTLWSDHEPCPTWNTTLELDVFGGRLRQRTWQPHARCGCRTRR</sequence>
<protein>
    <submittedName>
        <fullName evidence="2">Bacteriocin biosynthesis cyclodehydratase domain-containing protein</fullName>
    </submittedName>
</protein>
<dbReference type="SUPFAM" id="SSF69572">
    <property type="entry name" value="Activating enzymes of the ubiquitin-like proteins"/>
    <property type="match status" value="1"/>
</dbReference>
<feature type="compositionally biased region" description="Polar residues" evidence="1">
    <location>
        <begin position="1"/>
        <end position="15"/>
    </location>
</feature>
<organism evidence="2 3">
    <name type="scientific">Haloechinothrix alba</name>
    <dbReference type="NCBI Taxonomy" id="664784"/>
    <lineage>
        <taxon>Bacteria</taxon>
        <taxon>Bacillati</taxon>
        <taxon>Actinomycetota</taxon>
        <taxon>Actinomycetes</taxon>
        <taxon>Pseudonocardiales</taxon>
        <taxon>Pseudonocardiaceae</taxon>
        <taxon>Haloechinothrix</taxon>
    </lineage>
</organism>
<dbReference type="InterPro" id="IPR035985">
    <property type="entry name" value="Ubiquitin-activating_enz"/>
</dbReference>
<dbReference type="AlphaFoldDB" id="A0A238ZUK6"/>